<proteinExistence type="predicted"/>
<evidence type="ECO:0000313" key="3">
    <source>
        <dbReference type="Proteomes" id="UP000032142"/>
    </source>
</evidence>
<feature type="region of interest" description="Disordered" evidence="1">
    <location>
        <begin position="70"/>
        <end position="119"/>
    </location>
</feature>
<organism evidence="2 3">
    <name type="scientific">Gossypium arboreum</name>
    <name type="common">Tree cotton</name>
    <name type="synonym">Gossypium nanking</name>
    <dbReference type="NCBI Taxonomy" id="29729"/>
    <lineage>
        <taxon>Eukaryota</taxon>
        <taxon>Viridiplantae</taxon>
        <taxon>Streptophyta</taxon>
        <taxon>Embryophyta</taxon>
        <taxon>Tracheophyta</taxon>
        <taxon>Spermatophyta</taxon>
        <taxon>Magnoliopsida</taxon>
        <taxon>eudicotyledons</taxon>
        <taxon>Gunneridae</taxon>
        <taxon>Pentapetalae</taxon>
        <taxon>rosids</taxon>
        <taxon>malvids</taxon>
        <taxon>Malvales</taxon>
        <taxon>Malvaceae</taxon>
        <taxon>Malvoideae</taxon>
        <taxon>Gossypium</taxon>
    </lineage>
</organism>
<name>A0A0B0N957_GOSAR</name>
<reference evidence="3" key="1">
    <citation type="submission" date="2014-09" db="EMBL/GenBank/DDBJ databases">
        <authorList>
            <person name="Mudge J."/>
            <person name="Ramaraj T."/>
            <person name="Lindquist I.E."/>
            <person name="Bharti A.K."/>
            <person name="Sundararajan A."/>
            <person name="Cameron C.T."/>
            <person name="Woodward J.E."/>
            <person name="May G.D."/>
            <person name="Brubaker C."/>
            <person name="Broadhvest J."/>
            <person name="Wilkins T.A."/>
        </authorList>
    </citation>
    <scope>NUCLEOTIDE SEQUENCE</scope>
    <source>
        <strain evidence="3">cv. AKA8401</strain>
    </source>
</reference>
<keyword evidence="3" id="KW-1185">Reference proteome</keyword>
<dbReference type="Proteomes" id="UP000032142">
    <property type="component" value="Unassembled WGS sequence"/>
</dbReference>
<protein>
    <submittedName>
        <fullName evidence="2">Uncharacterized protein</fullName>
    </submittedName>
</protein>
<evidence type="ECO:0000313" key="2">
    <source>
        <dbReference type="EMBL" id="KHG08369.1"/>
    </source>
</evidence>
<accession>A0A0B0N957</accession>
<evidence type="ECO:0000256" key="1">
    <source>
        <dbReference type="SAM" id="MobiDB-lite"/>
    </source>
</evidence>
<sequence>MSVIYFKPMPTRLHDDVILVSSYKLGDRQQSSSHYQPSLIDMGMVQPRGQFKVGWKISTKGLGVGVCRTSARQQAGSSSRSKKRHSLADELHGQKAAKLSGQQLRHTHAGAGADAASRCGPGKCRSWSCAGAGAGRGAQCRARWG</sequence>
<feature type="compositionally biased region" description="Low complexity" evidence="1">
    <location>
        <begin position="70"/>
        <end position="79"/>
    </location>
</feature>
<gene>
    <name evidence="2" type="ORF">F383_35617</name>
</gene>
<dbReference type="AlphaFoldDB" id="A0A0B0N957"/>
<dbReference type="EMBL" id="JRRC01496682">
    <property type="protein sequence ID" value="KHG08369.1"/>
    <property type="molecule type" value="Genomic_DNA"/>
</dbReference>
<comment type="caution">
    <text evidence="2">The sequence shown here is derived from an EMBL/GenBank/DDBJ whole genome shotgun (WGS) entry which is preliminary data.</text>
</comment>